<sequence>MARAQKQLSRSHGQDRMSQEGYSKESYFRKKIQEQMSREAERERLYAHTSTTHNLHAHVHDDRMSKPEENEQGRRPVGEQSDLRPLAEDLSFFLEPVQESAHLLARVSRSVLTGLRVLLNTDFAASLHTQFGSKEGEQGAGAEEIMNGDGNPEEQGADSPRVWELSLGTLLGFSQLSDDEIETLLRQAVSAAREAEEKTAPMVGKRWDMSHEGDASIGSWEEEVDSEVVTAAT</sequence>
<feature type="compositionally biased region" description="Basic and acidic residues" evidence="1">
    <location>
        <begin position="193"/>
        <end position="214"/>
    </location>
</feature>
<dbReference type="EMBL" id="JAODAN010000003">
    <property type="protein sequence ID" value="KAK1925378.1"/>
    <property type="molecule type" value="Genomic_DNA"/>
</dbReference>
<reference evidence="2" key="1">
    <citation type="submission" date="2023-02" db="EMBL/GenBank/DDBJ databases">
        <title>Identification and recombinant expression of a fungal hydrolase from Papiliotrema laurentii that hydrolyzes apple cutin and clears colloidal polyester polyurethane.</title>
        <authorList>
            <consortium name="DOE Joint Genome Institute"/>
            <person name="Roman V.A."/>
            <person name="Bojanowski C."/>
            <person name="Crable B.R."/>
            <person name="Wagner D.N."/>
            <person name="Hung C.S."/>
            <person name="Nadeau L.J."/>
            <person name="Schratz L."/>
            <person name="Haridas S."/>
            <person name="Pangilinan J."/>
            <person name="Lipzen A."/>
            <person name="Na H."/>
            <person name="Yan M."/>
            <person name="Ng V."/>
            <person name="Grigoriev I.V."/>
            <person name="Spatafora J.W."/>
            <person name="Barlow D."/>
            <person name="Biffinger J."/>
            <person name="Kelley-Loughnane N."/>
            <person name="Varaljay V.A."/>
            <person name="Crookes-Goodson W.J."/>
        </authorList>
    </citation>
    <scope>NUCLEOTIDE SEQUENCE</scope>
    <source>
        <strain evidence="2">5307AH</strain>
    </source>
</reference>
<evidence type="ECO:0000313" key="2">
    <source>
        <dbReference type="EMBL" id="KAK1925378.1"/>
    </source>
</evidence>
<feature type="region of interest" description="Disordered" evidence="1">
    <location>
        <begin position="130"/>
        <end position="158"/>
    </location>
</feature>
<dbReference type="Proteomes" id="UP001182556">
    <property type="component" value="Unassembled WGS sequence"/>
</dbReference>
<gene>
    <name evidence="2" type="ORF">DB88DRAFT_471455</name>
</gene>
<protein>
    <submittedName>
        <fullName evidence="2">Uncharacterized protein</fullName>
    </submittedName>
</protein>
<feature type="region of interest" description="Disordered" evidence="1">
    <location>
        <begin position="192"/>
        <end position="233"/>
    </location>
</feature>
<name>A0AAD9FSI6_PAPLA</name>
<keyword evidence="3" id="KW-1185">Reference proteome</keyword>
<feature type="compositionally biased region" description="Basic and acidic residues" evidence="1">
    <location>
        <begin position="58"/>
        <end position="82"/>
    </location>
</feature>
<evidence type="ECO:0000256" key="1">
    <source>
        <dbReference type="SAM" id="MobiDB-lite"/>
    </source>
</evidence>
<dbReference type="AlphaFoldDB" id="A0AAD9FSI6"/>
<feature type="region of interest" description="Disordered" evidence="1">
    <location>
        <begin position="1"/>
        <end position="82"/>
    </location>
</feature>
<organism evidence="2 3">
    <name type="scientific">Papiliotrema laurentii</name>
    <name type="common">Cryptococcus laurentii</name>
    <dbReference type="NCBI Taxonomy" id="5418"/>
    <lineage>
        <taxon>Eukaryota</taxon>
        <taxon>Fungi</taxon>
        <taxon>Dikarya</taxon>
        <taxon>Basidiomycota</taxon>
        <taxon>Agaricomycotina</taxon>
        <taxon>Tremellomycetes</taxon>
        <taxon>Tremellales</taxon>
        <taxon>Rhynchogastremaceae</taxon>
        <taxon>Papiliotrema</taxon>
    </lineage>
</organism>
<proteinExistence type="predicted"/>
<accession>A0AAD9FSI6</accession>
<evidence type="ECO:0000313" key="3">
    <source>
        <dbReference type="Proteomes" id="UP001182556"/>
    </source>
</evidence>
<feature type="compositionally biased region" description="Polar residues" evidence="1">
    <location>
        <begin position="1"/>
        <end position="11"/>
    </location>
</feature>
<feature type="compositionally biased region" description="Basic and acidic residues" evidence="1">
    <location>
        <begin position="12"/>
        <end position="46"/>
    </location>
</feature>
<comment type="caution">
    <text evidence="2">The sequence shown here is derived from an EMBL/GenBank/DDBJ whole genome shotgun (WGS) entry which is preliminary data.</text>
</comment>